<feature type="region of interest" description="Disordered" evidence="1">
    <location>
        <begin position="53"/>
        <end position="87"/>
    </location>
</feature>
<evidence type="ECO:0000256" key="2">
    <source>
        <dbReference type="SAM" id="Phobius"/>
    </source>
</evidence>
<sequence length="134" mass="15029">MPLLLRRRLQVRHGDEVHGNSSTAVALIAISIAILTSLAFGAMALYIYCHQRDQRRRRHPIKADDEDSSRESGATRESPSSLAVDPHERRRQLEALFQLRSAASAIPMLSIDNHYDFLDTGSSVQCVLDSTTYH</sequence>
<dbReference type="Proteomes" id="UP000332933">
    <property type="component" value="Unassembled WGS sequence"/>
</dbReference>
<gene>
    <name evidence="4" type="primary">Aste57867_10034</name>
    <name evidence="3" type="ORF">As57867_009995</name>
    <name evidence="4" type="ORF">ASTE57867_10034</name>
</gene>
<accession>A0A485KPV6</accession>
<keyword evidence="2" id="KW-1133">Transmembrane helix</keyword>
<evidence type="ECO:0000256" key="1">
    <source>
        <dbReference type="SAM" id="MobiDB-lite"/>
    </source>
</evidence>
<organism evidence="4 5">
    <name type="scientific">Aphanomyces stellatus</name>
    <dbReference type="NCBI Taxonomy" id="120398"/>
    <lineage>
        <taxon>Eukaryota</taxon>
        <taxon>Sar</taxon>
        <taxon>Stramenopiles</taxon>
        <taxon>Oomycota</taxon>
        <taxon>Saprolegniomycetes</taxon>
        <taxon>Saprolegniales</taxon>
        <taxon>Verrucalvaceae</taxon>
        <taxon>Aphanomyces</taxon>
    </lineage>
</organism>
<dbReference type="EMBL" id="CAADRA010005201">
    <property type="protein sequence ID" value="VFT86911.1"/>
    <property type="molecule type" value="Genomic_DNA"/>
</dbReference>
<evidence type="ECO:0000313" key="3">
    <source>
        <dbReference type="EMBL" id="KAF0699397.1"/>
    </source>
</evidence>
<evidence type="ECO:0000313" key="5">
    <source>
        <dbReference type="Proteomes" id="UP000332933"/>
    </source>
</evidence>
<feature type="transmembrane region" description="Helical" evidence="2">
    <location>
        <begin position="24"/>
        <end position="48"/>
    </location>
</feature>
<dbReference type="AlphaFoldDB" id="A0A485KPV6"/>
<keyword evidence="2" id="KW-0472">Membrane</keyword>
<proteinExistence type="predicted"/>
<keyword evidence="2" id="KW-0812">Transmembrane</keyword>
<protein>
    <submittedName>
        <fullName evidence="4">Aste57867_10034 protein</fullName>
    </submittedName>
</protein>
<name>A0A485KPV6_9STRA</name>
<evidence type="ECO:0000313" key="4">
    <source>
        <dbReference type="EMBL" id="VFT86911.1"/>
    </source>
</evidence>
<dbReference type="EMBL" id="VJMH01005180">
    <property type="protein sequence ID" value="KAF0699397.1"/>
    <property type="molecule type" value="Genomic_DNA"/>
</dbReference>
<reference evidence="4 5" key="1">
    <citation type="submission" date="2019-03" db="EMBL/GenBank/DDBJ databases">
        <authorList>
            <person name="Gaulin E."/>
            <person name="Dumas B."/>
        </authorList>
    </citation>
    <scope>NUCLEOTIDE SEQUENCE [LARGE SCALE GENOMIC DNA]</scope>
    <source>
        <strain evidence="4">CBS 568.67</strain>
    </source>
</reference>
<keyword evidence="5" id="KW-1185">Reference proteome</keyword>
<reference evidence="3" key="2">
    <citation type="submission" date="2019-06" db="EMBL/GenBank/DDBJ databases">
        <title>Genomics analysis of Aphanomyces spp. identifies a new class of oomycete effector associated with host adaptation.</title>
        <authorList>
            <person name="Gaulin E."/>
        </authorList>
    </citation>
    <scope>NUCLEOTIDE SEQUENCE</scope>
    <source>
        <strain evidence="3">CBS 578.67</strain>
    </source>
</reference>